<organism evidence="3">
    <name type="scientific">Cucumis melo</name>
    <name type="common">Muskmelon</name>
    <dbReference type="NCBI Taxonomy" id="3656"/>
    <lineage>
        <taxon>Eukaryota</taxon>
        <taxon>Viridiplantae</taxon>
        <taxon>Streptophyta</taxon>
        <taxon>Embryophyta</taxon>
        <taxon>Tracheophyta</taxon>
        <taxon>Spermatophyta</taxon>
        <taxon>Magnoliopsida</taxon>
        <taxon>eudicotyledons</taxon>
        <taxon>Gunneridae</taxon>
        <taxon>Pentapetalae</taxon>
        <taxon>rosids</taxon>
        <taxon>fabids</taxon>
        <taxon>Cucurbitales</taxon>
        <taxon>Cucurbitaceae</taxon>
        <taxon>Benincaseae</taxon>
        <taxon>Cucumis</taxon>
    </lineage>
</organism>
<dbReference type="Gramene" id="MELO3C030883.2.1">
    <property type="protein sequence ID" value="MELO3C030883.2.1"/>
    <property type="gene ID" value="MELO3C030883.2"/>
</dbReference>
<feature type="compositionally biased region" description="Polar residues" evidence="1">
    <location>
        <begin position="49"/>
        <end position="58"/>
    </location>
</feature>
<dbReference type="EnsemblPlants" id="MELO3C030883.2.1">
    <property type="protein sequence ID" value="MELO3C030883.2.1"/>
    <property type="gene ID" value="MELO3C030883.2"/>
</dbReference>
<dbReference type="InterPro" id="IPR008700">
    <property type="entry name" value="TypeIII_avirulence_cleave"/>
</dbReference>
<accession>A0A9I9EA26</accession>
<dbReference type="Pfam" id="PF05627">
    <property type="entry name" value="AvrRpt-cleavage"/>
    <property type="match status" value="1"/>
</dbReference>
<feature type="region of interest" description="Disordered" evidence="1">
    <location>
        <begin position="34"/>
        <end position="62"/>
    </location>
</feature>
<evidence type="ECO:0000256" key="1">
    <source>
        <dbReference type="SAM" id="MobiDB-lite"/>
    </source>
</evidence>
<sequence length="87" mass="10069">MADNEAAVPKFGEWDDRDAKAPENYTAIFNKVREERQDQAARGTPTRPIDSTNNQNHELNQKGHPWFCLVRFEAETAPNRKMQKNLI</sequence>
<dbReference type="PANTHER" id="PTHR33159:SF101">
    <property type="entry name" value="OS04G0379600 PROTEIN"/>
    <property type="match status" value="1"/>
</dbReference>
<name>A0A9I9EA26_CUCME</name>
<dbReference type="PANTHER" id="PTHR33159">
    <property type="entry name" value="RPM1-INTERACTING PROTEIN 4 (RIN4) FAMILY PROTEIN"/>
    <property type="match status" value="1"/>
</dbReference>
<evidence type="ECO:0000259" key="2">
    <source>
        <dbReference type="Pfam" id="PF05627"/>
    </source>
</evidence>
<dbReference type="GO" id="GO:0005886">
    <property type="term" value="C:plasma membrane"/>
    <property type="evidence" value="ECO:0007669"/>
    <property type="project" value="TreeGrafter"/>
</dbReference>
<dbReference type="AlphaFoldDB" id="A0A9I9EA26"/>
<feature type="domain" description="RIN4 pathogenic type III effector avirulence factor Avr cleavage site" evidence="2">
    <location>
        <begin position="4"/>
        <end position="37"/>
    </location>
</feature>
<protein>
    <recommendedName>
        <fullName evidence="2">RIN4 pathogenic type III effector avirulence factor Avr cleavage site domain-containing protein</fullName>
    </recommendedName>
</protein>
<reference evidence="3" key="1">
    <citation type="submission" date="2023-03" db="UniProtKB">
        <authorList>
            <consortium name="EnsemblPlants"/>
        </authorList>
    </citation>
    <scope>IDENTIFICATION</scope>
</reference>
<proteinExistence type="predicted"/>
<dbReference type="InterPro" id="IPR040387">
    <property type="entry name" value="RIN4/NOI4"/>
</dbReference>
<evidence type="ECO:0000313" key="3">
    <source>
        <dbReference type="EnsemblPlants" id="MELO3C030883.2.1"/>
    </source>
</evidence>